<gene>
    <name evidence="1" type="ORF">OCH7691_03256</name>
</gene>
<accession>A0A1Y5TX64</accession>
<sequence length="70" mass="8138">MGNVMLDSEFMAGEPDLRDVLADPLVRAVMRRDGVTEATLKEVVRHYRQSVLRRTARLAKRDTEQRLELR</sequence>
<dbReference type="AlphaFoldDB" id="A0A1Y5TX64"/>
<keyword evidence="2" id="KW-1185">Reference proteome</keyword>
<name>A0A1Y5TX64_9PROT</name>
<organism evidence="1 2">
    <name type="scientific">Oceanibacterium hippocampi</name>
    <dbReference type="NCBI Taxonomy" id="745714"/>
    <lineage>
        <taxon>Bacteria</taxon>
        <taxon>Pseudomonadati</taxon>
        <taxon>Pseudomonadota</taxon>
        <taxon>Alphaproteobacteria</taxon>
        <taxon>Sneathiellales</taxon>
        <taxon>Sneathiellaceae</taxon>
        <taxon>Oceanibacterium</taxon>
    </lineage>
</organism>
<dbReference type="EMBL" id="FWFR01000003">
    <property type="protein sequence ID" value="SLN70178.1"/>
    <property type="molecule type" value="Genomic_DNA"/>
</dbReference>
<dbReference type="InParanoid" id="A0A1Y5TX64"/>
<dbReference type="Proteomes" id="UP000193200">
    <property type="component" value="Unassembled WGS sequence"/>
</dbReference>
<evidence type="ECO:0000313" key="2">
    <source>
        <dbReference type="Proteomes" id="UP000193200"/>
    </source>
</evidence>
<reference evidence="1 2" key="1">
    <citation type="submission" date="2017-03" db="EMBL/GenBank/DDBJ databases">
        <authorList>
            <person name="Afonso C.L."/>
            <person name="Miller P.J."/>
            <person name="Scott M.A."/>
            <person name="Spackman E."/>
            <person name="Goraichik I."/>
            <person name="Dimitrov K.M."/>
            <person name="Suarez D.L."/>
            <person name="Swayne D.E."/>
        </authorList>
    </citation>
    <scope>NUCLEOTIDE SEQUENCE [LARGE SCALE GENOMIC DNA]</scope>
    <source>
        <strain evidence="1 2">CECT 7691</strain>
    </source>
</reference>
<protein>
    <submittedName>
        <fullName evidence="1">Uncharacterized protein</fullName>
    </submittedName>
</protein>
<proteinExistence type="predicted"/>
<evidence type="ECO:0000313" key="1">
    <source>
        <dbReference type="EMBL" id="SLN70178.1"/>
    </source>
</evidence>